<dbReference type="Gene3D" id="3.30.40.10">
    <property type="entry name" value="Zinc/RING finger domain, C3HC4 (zinc finger)"/>
    <property type="match status" value="1"/>
</dbReference>
<dbReference type="PANTHER" id="PTHR21319">
    <property type="entry name" value="RING FINGER AND CHY ZINC FINGER DOMAIN-CONTAINING PROTEIN 1"/>
    <property type="match status" value="1"/>
</dbReference>
<dbReference type="SMART" id="SM00184">
    <property type="entry name" value="RING"/>
    <property type="match status" value="1"/>
</dbReference>
<dbReference type="EMBL" id="FO082046">
    <property type="protein sequence ID" value="CCE87266.1"/>
    <property type="molecule type" value="Genomic_DNA"/>
</dbReference>
<dbReference type="InterPro" id="IPR013083">
    <property type="entry name" value="Znf_RING/FYVE/PHD"/>
</dbReference>
<keyword evidence="1" id="KW-0479">Metal-binding</keyword>
<dbReference type="PROSITE" id="PS50089">
    <property type="entry name" value="ZF_RING_2"/>
    <property type="match status" value="1"/>
</dbReference>
<evidence type="ECO:0000256" key="2">
    <source>
        <dbReference type="ARBA" id="ARBA00022771"/>
    </source>
</evidence>
<dbReference type="Proteomes" id="UP000005222">
    <property type="component" value="Chromosome N"/>
</dbReference>
<dbReference type="InterPro" id="IPR001841">
    <property type="entry name" value="Znf_RING"/>
</dbReference>
<feature type="domain" description="CTCHY-type" evidence="8">
    <location>
        <begin position="435"/>
        <end position="501"/>
    </location>
</feature>
<name>G8Y007_PICSO</name>
<keyword evidence="3" id="KW-0862">Zinc</keyword>
<dbReference type="InterPro" id="IPR039512">
    <property type="entry name" value="RCHY1_zinc-ribbon"/>
</dbReference>
<feature type="compositionally biased region" description="Polar residues" evidence="5">
    <location>
        <begin position="314"/>
        <end position="326"/>
    </location>
</feature>
<dbReference type="GO" id="GO:0006511">
    <property type="term" value="P:ubiquitin-dependent protein catabolic process"/>
    <property type="evidence" value="ECO:0007669"/>
    <property type="project" value="TreeGrafter"/>
</dbReference>
<reference evidence="9 10" key="1">
    <citation type="journal article" date="2012" name="G3 (Bethesda)">
        <title>Pichia sorbitophila, an interspecies yeast hybrid reveals early steps of genome resolution following polyploidization.</title>
        <authorList>
            <person name="Leh Louis V."/>
            <person name="Despons L."/>
            <person name="Friedrich A."/>
            <person name="Martin T."/>
            <person name="Durrens P."/>
            <person name="Casaregola S."/>
            <person name="Neuveglise C."/>
            <person name="Fairhead C."/>
            <person name="Marck C."/>
            <person name="Cruz J.A."/>
            <person name="Straub M.L."/>
            <person name="Kugler V."/>
            <person name="Sacerdot C."/>
            <person name="Uzunov Z."/>
            <person name="Thierry A."/>
            <person name="Weiss S."/>
            <person name="Bleykasten C."/>
            <person name="De Montigny J."/>
            <person name="Jacques N."/>
            <person name="Jung P."/>
            <person name="Lemaire M."/>
            <person name="Mallet S."/>
            <person name="Morel G."/>
            <person name="Richard G.F."/>
            <person name="Sarkar A."/>
            <person name="Savel G."/>
            <person name="Schacherer J."/>
            <person name="Seret M.L."/>
            <person name="Talla E."/>
            <person name="Samson G."/>
            <person name="Jubin C."/>
            <person name="Poulain J."/>
            <person name="Vacherie B."/>
            <person name="Barbe V."/>
            <person name="Pelletier E."/>
            <person name="Sherman D.J."/>
            <person name="Westhof E."/>
            <person name="Weissenbach J."/>
            <person name="Baret P.V."/>
            <person name="Wincker P."/>
            <person name="Gaillardin C."/>
            <person name="Dujon B."/>
            <person name="Souciet J.L."/>
        </authorList>
    </citation>
    <scope>NUCLEOTIDE SEQUENCE [LARGE SCALE GENOMIC DNA]</scope>
    <source>
        <strain evidence="10">ATCC MYA-4447 / BCRC 22081 / CBS 7064 / NBRC 10061 / NRRL Y-12695</strain>
    </source>
</reference>
<accession>G8Y007</accession>
<evidence type="ECO:0000259" key="8">
    <source>
        <dbReference type="PROSITE" id="PS51270"/>
    </source>
</evidence>
<keyword evidence="10" id="KW-1185">Reference proteome</keyword>
<evidence type="ECO:0000256" key="1">
    <source>
        <dbReference type="ARBA" id="ARBA00022723"/>
    </source>
</evidence>
<evidence type="ECO:0000313" key="10">
    <source>
        <dbReference type="Proteomes" id="UP000005222"/>
    </source>
</evidence>
<protein>
    <submittedName>
        <fullName evidence="9">Piso0_005812 protein</fullName>
    </submittedName>
</protein>
<dbReference type="SUPFAM" id="SSF161245">
    <property type="entry name" value="Zinc hairpin stack"/>
    <property type="match status" value="1"/>
</dbReference>
<dbReference type="InterPro" id="IPR037274">
    <property type="entry name" value="Znf_CHY_sf"/>
</dbReference>
<dbReference type="eggNOG" id="KOG1940">
    <property type="taxonomic scope" value="Eukaryota"/>
</dbReference>
<feature type="domain" description="CHY-type" evidence="7">
    <location>
        <begin position="364"/>
        <end position="433"/>
    </location>
</feature>
<feature type="region of interest" description="Disordered" evidence="5">
    <location>
        <begin position="185"/>
        <end position="229"/>
    </location>
</feature>
<feature type="region of interest" description="Disordered" evidence="5">
    <location>
        <begin position="314"/>
        <end position="343"/>
    </location>
</feature>
<dbReference type="HOGENOM" id="CLU_013368_7_0_1"/>
<evidence type="ECO:0000259" key="6">
    <source>
        <dbReference type="PROSITE" id="PS50089"/>
    </source>
</evidence>
<feature type="compositionally biased region" description="Basic and acidic residues" evidence="5">
    <location>
        <begin position="7"/>
        <end position="18"/>
    </location>
</feature>
<dbReference type="PROSITE" id="PS51270">
    <property type="entry name" value="ZF_CTCHY"/>
    <property type="match status" value="1"/>
</dbReference>
<feature type="compositionally biased region" description="Basic and acidic residues" evidence="5">
    <location>
        <begin position="328"/>
        <end position="337"/>
    </location>
</feature>
<dbReference type="InterPro" id="IPR008913">
    <property type="entry name" value="Znf_CHY"/>
</dbReference>
<dbReference type="PROSITE" id="PS51266">
    <property type="entry name" value="ZF_CHY"/>
    <property type="match status" value="1"/>
</dbReference>
<dbReference type="SUPFAM" id="SSF161219">
    <property type="entry name" value="CHY zinc finger-like"/>
    <property type="match status" value="1"/>
</dbReference>
<dbReference type="OMA" id="CKIECPT"/>
<dbReference type="PANTHER" id="PTHR21319:SF0">
    <property type="entry name" value="AND RING FINGER DOMAIN PROTEIN, PUTATIVE (AFU_ORTHOLOGUE AFUA_1G08900)-RELATED"/>
    <property type="match status" value="1"/>
</dbReference>
<dbReference type="GO" id="GO:0016567">
    <property type="term" value="P:protein ubiquitination"/>
    <property type="evidence" value="ECO:0007669"/>
    <property type="project" value="TreeGrafter"/>
</dbReference>
<keyword evidence="2 4" id="KW-0863">Zinc-finger</keyword>
<dbReference type="STRING" id="559304.G8Y007"/>
<feature type="compositionally biased region" description="Basic residues" evidence="5">
    <location>
        <begin position="200"/>
        <end position="211"/>
    </location>
</feature>
<dbReference type="Pfam" id="PF13639">
    <property type="entry name" value="zf-RING_2"/>
    <property type="match status" value="1"/>
</dbReference>
<evidence type="ECO:0000313" key="9">
    <source>
        <dbReference type="EMBL" id="CCE87266.1"/>
    </source>
</evidence>
<dbReference type="Pfam" id="PF05495">
    <property type="entry name" value="zf-CHY"/>
    <property type="match status" value="1"/>
</dbReference>
<dbReference type="GO" id="GO:0061630">
    <property type="term" value="F:ubiquitin protein ligase activity"/>
    <property type="evidence" value="ECO:0007669"/>
    <property type="project" value="TreeGrafter"/>
</dbReference>
<gene>
    <name evidence="9" type="primary">Piso0_005812</name>
    <name evidence="9" type="ORF">GNLVRS01_PISO0N23135g</name>
</gene>
<dbReference type="CDD" id="cd16464">
    <property type="entry name" value="RING-H2_Pirh2-like"/>
    <property type="match status" value="1"/>
</dbReference>
<evidence type="ECO:0000256" key="5">
    <source>
        <dbReference type="SAM" id="MobiDB-lite"/>
    </source>
</evidence>
<dbReference type="InterPro" id="IPR017921">
    <property type="entry name" value="Znf_CTCHY"/>
</dbReference>
<proteinExistence type="predicted"/>
<organism evidence="9 10">
    <name type="scientific">Pichia sorbitophila (strain ATCC MYA-4447 / BCRC 22081 / CBS 7064 / NBRC 10061 / NRRL Y-12695)</name>
    <name type="common">Hybrid yeast</name>
    <dbReference type="NCBI Taxonomy" id="559304"/>
    <lineage>
        <taxon>Eukaryota</taxon>
        <taxon>Fungi</taxon>
        <taxon>Dikarya</taxon>
        <taxon>Ascomycota</taxon>
        <taxon>Saccharomycotina</taxon>
        <taxon>Pichiomycetes</taxon>
        <taxon>Debaryomycetaceae</taxon>
        <taxon>Millerozyma</taxon>
    </lineage>
</organism>
<dbReference type="AlphaFoldDB" id="G8Y007"/>
<evidence type="ECO:0000256" key="4">
    <source>
        <dbReference type="PROSITE-ProRule" id="PRU00601"/>
    </source>
</evidence>
<dbReference type="InParanoid" id="G8Y007"/>
<feature type="domain" description="RING-type" evidence="6">
    <location>
        <begin position="502"/>
        <end position="544"/>
    </location>
</feature>
<dbReference type="Gene3D" id="2.20.28.10">
    <property type="match status" value="1"/>
</dbReference>
<sequence>MPPGNSSEHHEVYMHDSSSDDSITANLDQVGKLNLNLSLDISSYINKENFNLPTLPSLDLKLPSLQILSNDISNFINSYVKSSNNEERVNEVKDEQTKLDIIKTAISTRIQMNNFLRDLNLGLSLSAAVDRLQPLTDIIHETIFLPAEDSDEESENAFGKSQDKSLTEPVGVGSIVNKHRTITHEIVKPDSTTQNPPGGTRHKKTSRKMKRYSADEYDSTTFNSENDDFDGLTTEEVRDLTDLDSFDDFSKEDLLRGKIQRIHGLTNVSQGSKNKLVTRLMMGNYYKYMKMKAKANDDVLKDFKKQKLVFNPTNLEPSSLTKNSGMADNDKQDKSDDMEFSSDNDEDEIIISEEDQQPTFHNPPFNTIMGCPHYQRNCKVECPVCLRWFPCRFCHDQQVKDHKLVRADVKHVLCMKCNTPQVPCDSFCTSCGSELACYFCSVCKLYDNDPSKDIYHCDRCGICRLGLGLGKDYFHCDTCNICLSIDLKDKHKCVANTTHCNCPVCNEYLFTSISKVVFMKCGHSIHQHCYDELSKHTYKCPLCKKTIANVEAQFRILDQEIQQQPLPAPYNLWRCIITCNDCKGKSNVSFHILGLKCKYCKSYNTTQIKLIKPEEEEESDIEPENDSLPLFVSNATRYVEASLSSNFSVDEQSFSQEEGYFADSNRETTECDHSDEEDGQNMFGLKKLTNTLSNMSYSSGEEETSQYSISNITSRLQNFVNSVTTTSPSRPASPDTRLGGIFRSIENELDSSDADTIGGF</sequence>
<dbReference type="InterPro" id="IPR037275">
    <property type="entry name" value="Znf_CTCHY_sf"/>
</dbReference>
<evidence type="ECO:0000259" key="7">
    <source>
        <dbReference type="PROSITE" id="PS51266"/>
    </source>
</evidence>
<dbReference type="GO" id="GO:0005634">
    <property type="term" value="C:nucleus"/>
    <property type="evidence" value="ECO:0007669"/>
    <property type="project" value="TreeGrafter"/>
</dbReference>
<dbReference type="OrthoDB" id="411372at2759"/>
<dbReference type="SUPFAM" id="SSF57850">
    <property type="entry name" value="RING/U-box"/>
    <property type="match status" value="1"/>
</dbReference>
<dbReference type="GO" id="GO:0008270">
    <property type="term" value="F:zinc ion binding"/>
    <property type="evidence" value="ECO:0007669"/>
    <property type="project" value="UniProtKB-KW"/>
</dbReference>
<evidence type="ECO:0000256" key="3">
    <source>
        <dbReference type="ARBA" id="ARBA00022833"/>
    </source>
</evidence>
<feature type="region of interest" description="Disordered" evidence="5">
    <location>
        <begin position="1"/>
        <end position="20"/>
    </location>
</feature>
<dbReference type="Pfam" id="PF14599">
    <property type="entry name" value="zinc_ribbon_6"/>
    <property type="match status" value="1"/>
</dbReference>